<dbReference type="HOGENOM" id="CLU_021264_0_0_11"/>
<keyword evidence="1" id="KW-0732">Signal</keyword>
<feature type="chain" id="PRO_5039221078" evidence="1">
    <location>
        <begin position="23"/>
        <end position="250"/>
    </location>
</feature>
<evidence type="ECO:0000313" key="4">
    <source>
        <dbReference type="Proteomes" id="UP000000214"/>
    </source>
</evidence>
<name>K7RWX3_ACIA4</name>
<dbReference type="KEGG" id="pbo:PACID_16440"/>
<feature type="domain" description="NodB homology" evidence="2">
    <location>
        <begin position="32"/>
        <end position="220"/>
    </location>
</feature>
<evidence type="ECO:0000313" key="3">
    <source>
        <dbReference type="EMBL" id="AFV89453.1"/>
    </source>
</evidence>
<proteinExistence type="predicted"/>
<dbReference type="AlphaFoldDB" id="K7RWX3"/>
<dbReference type="InterPro" id="IPR050248">
    <property type="entry name" value="Polysacc_deacetylase_ArnD"/>
</dbReference>
<dbReference type="PATRIC" id="fig|1171373.8.peg.1624"/>
<dbReference type="SUPFAM" id="SSF88713">
    <property type="entry name" value="Glycoside hydrolase/deacetylase"/>
    <property type="match status" value="1"/>
</dbReference>
<dbReference type="eggNOG" id="COG0726">
    <property type="taxonomic scope" value="Bacteria"/>
</dbReference>
<reference evidence="3 4" key="1">
    <citation type="journal article" date="2012" name="BMC Genomics">
        <title>The genome sequence of Propionibacterium acidipropionici provides insights into its biotechnological and industrial potential.</title>
        <authorList>
            <person name="Parizzi L.P."/>
            <person name="Grassi M.C."/>
            <person name="Llerena L.A."/>
            <person name="Carazzolle M.F."/>
            <person name="Queiroz V.L."/>
            <person name="Lunardi I."/>
            <person name="Zeidler A.F."/>
            <person name="Teixeira P.J."/>
            <person name="Mieczkowski P."/>
            <person name="Rincones J."/>
            <person name="Pereira G.A."/>
        </authorList>
    </citation>
    <scope>NUCLEOTIDE SEQUENCE [LARGE SCALE GENOMIC DNA]</scope>
    <source>
        <strain evidence="4">ATCC 4875 / DSM 20272 / JCM 6432 / NBRC 12425 / NCIMB 8070</strain>
    </source>
</reference>
<protein>
    <submittedName>
        <fullName evidence="3">Deacetylase (Putative secreted protein)</fullName>
    </submittedName>
</protein>
<accession>K7RWX3</accession>
<evidence type="ECO:0000256" key="1">
    <source>
        <dbReference type="SAM" id="SignalP"/>
    </source>
</evidence>
<dbReference type="PROSITE" id="PS51677">
    <property type="entry name" value="NODB"/>
    <property type="match status" value="1"/>
</dbReference>
<evidence type="ECO:0000259" key="2">
    <source>
        <dbReference type="PROSITE" id="PS51677"/>
    </source>
</evidence>
<feature type="signal peptide" evidence="1">
    <location>
        <begin position="1"/>
        <end position="22"/>
    </location>
</feature>
<dbReference type="CDD" id="cd10917">
    <property type="entry name" value="CE4_NodB_like_6s_7s"/>
    <property type="match status" value="1"/>
</dbReference>
<dbReference type="Proteomes" id="UP000000214">
    <property type="component" value="Chromosome"/>
</dbReference>
<organism evidence="3 4">
    <name type="scientific">Acidipropionibacterium acidipropionici (strain ATCC 4875 / DSM 20272 / JCM 6432 / NBRC 12425 / NCIMB 8070 / 4)</name>
    <name type="common">Propionibacterium acidipropionici</name>
    <dbReference type="NCBI Taxonomy" id="1171373"/>
    <lineage>
        <taxon>Bacteria</taxon>
        <taxon>Bacillati</taxon>
        <taxon>Actinomycetota</taxon>
        <taxon>Actinomycetes</taxon>
        <taxon>Propionibacteriales</taxon>
        <taxon>Propionibacteriaceae</taxon>
        <taxon>Acidipropionibacterium</taxon>
    </lineage>
</organism>
<dbReference type="InterPro" id="IPR011330">
    <property type="entry name" value="Glyco_hydro/deAcase_b/a-brl"/>
</dbReference>
<dbReference type="GeneID" id="88085982"/>
<gene>
    <name evidence="3" type="ordered locus">PACID_16440</name>
</gene>
<sequence>MCVFLLALATVFAAGCSSPSAATGVSTAPRRTMVSLTFDDGPDPAITPIVLDVLKAHGVKATFFVTGENASAHPDLIRRAVAEGHVIGNHGYGNGALNKLPYDKAFKELLGTEQIVSSITGHAPRFVRYPLGLESPALQRATRDLGMTGTVAWHYSQADVGEDDWRCKGVEQTLRFAQDASVDGAILLAHDANEVTRCTGQIVWLDRYLDWARGHGVTFGLLATADGPNALNGDSWVTVVPPDRGQHWKD</sequence>
<dbReference type="Gene3D" id="3.20.20.370">
    <property type="entry name" value="Glycoside hydrolase/deacetylase"/>
    <property type="match status" value="1"/>
</dbReference>
<dbReference type="EMBL" id="CP003493">
    <property type="protein sequence ID" value="AFV89453.1"/>
    <property type="molecule type" value="Genomic_DNA"/>
</dbReference>
<dbReference type="GO" id="GO:0016810">
    <property type="term" value="F:hydrolase activity, acting on carbon-nitrogen (but not peptide) bonds"/>
    <property type="evidence" value="ECO:0007669"/>
    <property type="project" value="InterPro"/>
</dbReference>
<dbReference type="STRING" id="1171373.PACID_16440"/>
<dbReference type="InterPro" id="IPR002509">
    <property type="entry name" value="NODB_dom"/>
</dbReference>
<dbReference type="GO" id="GO:0005975">
    <property type="term" value="P:carbohydrate metabolic process"/>
    <property type="evidence" value="ECO:0007669"/>
    <property type="project" value="InterPro"/>
</dbReference>
<dbReference type="PANTHER" id="PTHR10587">
    <property type="entry name" value="GLYCOSYL TRANSFERASE-RELATED"/>
    <property type="match status" value="1"/>
</dbReference>
<dbReference type="Pfam" id="PF01522">
    <property type="entry name" value="Polysacc_deac_1"/>
    <property type="match status" value="1"/>
</dbReference>
<dbReference type="RefSeq" id="WP_015070358.1">
    <property type="nucleotide sequence ID" value="NC_019395.1"/>
</dbReference>